<evidence type="ECO:0000256" key="2">
    <source>
        <dbReference type="ARBA" id="ARBA00022729"/>
    </source>
</evidence>
<dbReference type="SMART" id="SM00476">
    <property type="entry name" value="DNaseIc"/>
    <property type="match status" value="1"/>
</dbReference>
<evidence type="ECO:0000313" key="8">
    <source>
        <dbReference type="Proteomes" id="UP000812440"/>
    </source>
</evidence>
<dbReference type="PRINTS" id="PR00130">
    <property type="entry name" value="DNASEI"/>
</dbReference>
<keyword evidence="4" id="KW-1015">Disulfide bond</keyword>
<protein>
    <submittedName>
        <fullName evidence="7">Uncharacterized protein</fullName>
    </submittedName>
</protein>
<evidence type="ECO:0000256" key="5">
    <source>
        <dbReference type="ARBA" id="ARBA00023180"/>
    </source>
</evidence>
<evidence type="ECO:0000256" key="1">
    <source>
        <dbReference type="ARBA" id="ARBA00022722"/>
    </source>
</evidence>
<dbReference type="PANTHER" id="PTHR11371">
    <property type="entry name" value="DEOXYRIBONUCLEASE"/>
    <property type="match status" value="1"/>
</dbReference>
<dbReference type="GO" id="GO:0004530">
    <property type="term" value="F:deoxyribonuclease I activity"/>
    <property type="evidence" value="ECO:0007669"/>
    <property type="project" value="TreeGrafter"/>
</dbReference>
<dbReference type="GO" id="GO:0006308">
    <property type="term" value="P:DNA catabolic process"/>
    <property type="evidence" value="ECO:0007669"/>
    <property type="project" value="InterPro"/>
</dbReference>
<proteinExistence type="predicted"/>
<dbReference type="Proteomes" id="UP000812440">
    <property type="component" value="Unassembled WGS sequence"/>
</dbReference>
<evidence type="ECO:0000256" key="3">
    <source>
        <dbReference type="ARBA" id="ARBA00022801"/>
    </source>
</evidence>
<dbReference type="OrthoDB" id="10061407at2759"/>
<dbReference type="GO" id="GO:0003677">
    <property type="term" value="F:DNA binding"/>
    <property type="evidence" value="ECO:0007669"/>
    <property type="project" value="TreeGrafter"/>
</dbReference>
<dbReference type="EMBL" id="JAACNH010002111">
    <property type="protein sequence ID" value="KAG8429902.1"/>
    <property type="molecule type" value="Genomic_DNA"/>
</dbReference>
<accession>A0A8T2ID47</accession>
<dbReference type="SUPFAM" id="SSF56219">
    <property type="entry name" value="DNase I-like"/>
    <property type="match status" value="1"/>
</dbReference>
<dbReference type="Gene3D" id="3.60.10.10">
    <property type="entry name" value="Endonuclease/exonuclease/phosphatase"/>
    <property type="match status" value="1"/>
</dbReference>
<dbReference type="PANTHER" id="PTHR11371:SF28">
    <property type="entry name" value="DEOXYRIBONUCLEASE-1-LIKE 1"/>
    <property type="match status" value="1"/>
</dbReference>
<sequence length="144" mass="16540">MAPWVPVLLLSFYLPCAWTTKICAFNAQHFGVNKVAKNHILDIMVKIIQRCDICLLQEVQDPKGLALSQLLRSLNRAHVRDVFMAVSSPSLGRKSYMEQYVFVYRSDKVKVSDQYKYADDHSVTPDAFAREPYIVRFSLLQKGQ</sequence>
<dbReference type="GO" id="GO:0005634">
    <property type="term" value="C:nucleus"/>
    <property type="evidence" value="ECO:0007669"/>
    <property type="project" value="TreeGrafter"/>
</dbReference>
<dbReference type="InterPro" id="IPR016202">
    <property type="entry name" value="DNase_I"/>
</dbReference>
<evidence type="ECO:0000256" key="6">
    <source>
        <dbReference type="SAM" id="SignalP"/>
    </source>
</evidence>
<feature type="signal peptide" evidence="6">
    <location>
        <begin position="1"/>
        <end position="19"/>
    </location>
</feature>
<keyword evidence="8" id="KW-1185">Reference proteome</keyword>
<keyword evidence="3" id="KW-0378">Hydrolase</keyword>
<dbReference type="AlphaFoldDB" id="A0A8T2ID47"/>
<feature type="chain" id="PRO_5035867014" evidence="6">
    <location>
        <begin position="20"/>
        <end position="144"/>
    </location>
</feature>
<keyword evidence="1" id="KW-0540">Nuclease</keyword>
<keyword evidence="2 6" id="KW-0732">Signal</keyword>
<gene>
    <name evidence="7" type="ORF">GDO86_018908</name>
</gene>
<name>A0A8T2ID47_9PIPI</name>
<comment type="caution">
    <text evidence="7">The sequence shown here is derived from an EMBL/GenBank/DDBJ whole genome shotgun (WGS) entry which is preliminary data.</text>
</comment>
<keyword evidence="5" id="KW-0325">Glycoprotein</keyword>
<evidence type="ECO:0000256" key="4">
    <source>
        <dbReference type="ARBA" id="ARBA00023157"/>
    </source>
</evidence>
<evidence type="ECO:0000313" key="7">
    <source>
        <dbReference type="EMBL" id="KAG8429902.1"/>
    </source>
</evidence>
<dbReference type="InterPro" id="IPR036691">
    <property type="entry name" value="Endo/exonu/phosph_ase_sf"/>
</dbReference>
<organism evidence="7 8">
    <name type="scientific">Hymenochirus boettgeri</name>
    <name type="common">Congo dwarf clawed frog</name>
    <dbReference type="NCBI Taxonomy" id="247094"/>
    <lineage>
        <taxon>Eukaryota</taxon>
        <taxon>Metazoa</taxon>
        <taxon>Chordata</taxon>
        <taxon>Craniata</taxon>
        <taxon>Vertebrata</taxon>
        <taxon>Euteleostomi</taxon>
        <taxon>Amphibia</taxon>
        <taxon>Batrachia</taxon>
        <taxon>Anura</taxon>
        <taxon>Pipoidea</taxon>
        <taxon>Pipidae</taxon>
        <taxon>Pipinae</taxon>
        <taxon>Hymenochirus</taxon>
    </lineage>
</organism>
<reference evidence="7" key="1">
    <citation type="thesis" date="2020" institute="ProQuest LLC" country="789 East Eisenhower Parkway, Ann Arbor, MI, USA">
        <title>Comparative Genomics and Chromosome Evolution.</title>
        <authorList>
            <person name="Mudd A.B."/>
        </authorList>
    </citation>
    <scope>NUCLEOTIDE SEQUENCE</scope>
    <source>
        <strain evidence="7">Female2</strain>
        <tissue evidence="7">Blood</tissue>
    </source>
</reference>